<feature type="non-terminal residue" evidence="2">
    <location>
        <position position="218"/>
    </location>
</feature>
<dbReference type="OrthoDB" id="10048604at2759"/>
<reference evidence="2 3" key="1">
    <citation type="journal article" date="2010" name="Science">
        <title>Genomic comparison of the ants Camponotus floridanus and Harpegnathos saltator.</title>
        <authorList>
            <person name="Bonasio R."/>
            <person name="Zhang G."/>
            <person name="Ye C."/>
            <person name="Mutti N.S."/>
            <person name="Fang X."/>
            <person name="Qin N."/>
            <person name="Donahue G."/>
            <person name="Yang P."/>
            <person name="Li Q."/>
            <person name="Li C."/>
            <person name="Zhang P."/>
            <person name="Huang Z."/>
            <person name="Berger S.L."/>
            <person name="Reinberg D."/>
            <person name="Wang J."/>
            <person name="Liebig J."/>
        </authorList>
    </citation>
    <scope>NUCLEOTIDE SEQUENCE [LARGE SCALE GENOMIC DNA]</scope>
    <source>
        <strain evidence="2 3">R22 G/1</strain>
    </source>
</reference>
<gene>
    <name evidence="2" type="ORF">EAI_00509</name>
</gene>
<sequence>EQNCKWKMNSATVEEKIEMILIYGEYRRNVDDAVALYAERFPDNVRSRSFFYKIVTAFISDSSVQTKKRKRRTTVTGEVNEIAVLAAVHHNPQVSNRQLHRDFGISGDSIRRILHRHKYHPYHISLHQELHGDDFHNRVVFCEWALQQMQTNPNFIANVLFSDESTFTNHGGVNRHNMHYWSVENPHWLRQVEHQRPWSVNVWCGIIGNRLIGPYFIL</sequence>
<evidence type="ECO:0000313" key="3">
    <source>
        <dbReference type="Proteomes" id="UP000008237"/>
    </source>
</evidence>
<dbReference type="OMA" id="CEWALQQ"/>
<name>E2BJN4_HARSA</name>
<organism evidence="3">
    <name type="scientific">Harpegnathos saltator</name>
    <name type="common">Jerdon's jumping ant</name>
    <dbReference type="NCBI Taxonomy" id="610380"/>
    <lineage>
        <taxon>Eukaryota</taxon>
        <taxon>Metazoa</taxon>
        <taxon>Ecdysozoa</taxon>
        <taxon>Arthropoda</taxon>
        <taxon>Hexapoda</taxon>
        <taxon>Insecta</taxon>
        <taxon>Pterygota</taxon>
        <taxon>Neoptera</taxon>
        <taxon>Endopterygota</taxon>
        <taxon>Hymenoptera</taxon>
        <taxon>Apocrita</taxon>
        <taxon>Aculeata</taxon>
        <taxon>Formicoidea</taxon>
        <taxon>Formicidae</taxon>
        <taxon>Ponerinae</taxon>
        <taxon>Ponerini</taxon>
        <taxon>Harpegnathos</taxon>
    </lineage>
</organism>
<accession>E2BJN4</accession>
<dbReference type="STRING" id="610380.E2BJN4"/>
<dbReference type="GO" id="GO:0003676">
    <property type="term" value="F:nucleic acid binding"/>
    <property type="evidence" value="ECO:0007669"/>
    <property type="project" value="InterPro"/>
</dbReference>
<dbReference type="InterPro" id="IPR032135">
    <property type="entry name" value="DUF4817"/>
</dbReference>
<dbReference type="Gene3D" id="3.30.420.10">
    <property type="entry name" value="Ribonuclease H-like superfamily/Ribonuclease H"/>
    <property type="match status" value="1"/>
</dbReference>
<feature type="domain" description="DUF4817" evidence="1">
    <location>
        <begin position="12"/>
        <end position="59"/>
    </location>
</feature>
<proteinExistence type="predicted"/>
<feature type="non-terminal residue" evidence="2">
    <location>
        <position position="1"/>
    </location>
</feature>
<dbReference type="EMBL" id="GL448604">
    <property type="protein sequence ID" value="EFN84092.1"/>
    <property type="molecule type" value="Genomic_DNA"/>
</dbReference>
<dbReference type="Proteomes" id="UP000008237">
    <property type="component" value="Unassembled WGS sequence"/>
</dbReference>
<evidence type="ECO:0000259" key="1">
    <source>
        <dbReference type="Pfam" id="PF16087"/>
    </source>
</evidence>
<dbReference type="InParanoid" id="E2BJN4"/>
<dbReference type="InterPro" id="IPR036397">
    <property type="entry name" value="RNaseH_sf"/>
</dbReference>
<dbReference type="PANTHER" id="PTHR47326">
    <property type="entry name" value="TRANSPOSABLE ELEMENT TC3 TRANSPOSASE-LIKE PROTEIN"/>
    <property type="match status" value="1"/>
</dbReference>
<protein>
    <recommendedName>
        <fullName evidence="1">DUF4817 domain-containing protein</fullName>
    </recommendedName>
</protein>
<dbReference type="PANTHER" id="PTHR47326:SF1">
    <property type="entry name" value="HTH PSQ-TYPE DOMAIN-CONTAINING PROTEIN"/>
    <property type="match status" value="1"/>
</dbReference>
<evidence type="ECO:0000313" key="2">
    <source>
        <dbReference type="EMBL" id="EFN84092.1"/>
    </source>
</evidence>
<keyword evidence="3" id="KW-1185">Reference proteome</keyword>
<dbReference type="Pfam" id="PF16087">
    <property type="entry name" value="DUF4817"/>
    <property type="match status" value="1"/>
</dbReference>
<dbReference type="AlphaFoldDB" id="E2BJN4"/>